<evidence type="ECO:0000313" key="1">
    <source>
        <dbReference type="EMBL" id="KAJ0034272.1"/>
    </source>
</evidence>
<keyword evidence="2" id="KW-1185">Reference proteome</keyword>
<proteinExistence type="predicted"/>
<dbReference type="EMBL" id="CM047742">
    <property type="protein sequence ID" value="KAJ0034272.1"/>
    <property type="molecule type" value="Genomic_DNA"/>
</dbReference>
<reference evidence="2" key="1">
    <citation type="journal article" date="2023" name="G3 (Bethesda)">
        <title>Genome assembly and association tests identify interacting loci associated with vigor, precocity, and sex in interspecific pistachio rootstocks.</title>
        <authorList>
            <person name="Palmer W."/>
            <person name="Jacygrad E."/>
            <person name="Sagayaradj S."/>
            <person name="Cavanaugh K."/>
            <person name="Han R."/>
            <person name="Bertier L."/>
            <person name="Beede B."/>
            <person name="Kafkas S."/>
            <person name="Golino D."/>
            <person name="Preece J."/>
            <person name="Michelmore R."/>
        </authorList>
    </citation>
    <scope>NUCLEOTIDE SEQUENCE [LARGE SCALE GENOMIC DNA]</scope>
</reference>
<comment type="caution">
    <text evidence="1">The sequence shown here is derived from an EMBL/GenBank/DDBJ whole genome shotgun (WGS) entry which is preliminary data.</text>
</comment>
<name>A0ACC0YEI7_9ROSI</name>
<sequence length="213" mass="24028">MPKLPRDIIADILSRVPIKHLMQFKCVCKDWYALVSDPQYAKMQLKQARADNTTNMHKLFLTTWPLQSIDYEAFGDGVSRNLSRQFAYPTRSIYDAEILGSCNGLVCLEFDYDNLFLLNPTTRDSRELPKPDSTSTDEDSVFYGLGYNVSVDDYKVVKGVISAASNGPNSRDAKVEVLKLKTNTWGRIQYPHSSINIDGPGILLNDTVHWLGT</sequence>
<organism evidence="1 2">
    <name type="scientific">Pistacia integerrima</name>
    <dbReference type="NCBI Taxonomy" id="434235"/>
    <lineage>
        <taxon>Eukaryota</taxon>
        <taxon>Viridiplantae</taxon>
        <taxon>Streptophyta</taxon>
        <taxon>Embryophyta</taxon>
        <taxon>Tracheophyta</taxon>
        <taxon>Spermatophyta</taxon>
        <taxon>Magnoliopsida</taxon>
        <taxon>eudicotyledons</taxon>
        <taxon>Gunneridae</taxon>
        <taxon>Pentapetalae</taxon>
        <taxon>rosids</taxon>
        <taxon>malvids</taxon>
        <taxon>Sapindales</taxon>
        <taxon>Anacardiaceae</taxon>
        <taxon>Pistacia</taxon>
    </lineage>
</organism>
<protein>
    <submittedName>
        <fullName evidence="1">Uncharacterized protein</fullName>
    </submittedName>
</protein>
<accession>A0ACC0YEI7</accession>
<evidence type="ECO:0000313" key="2">
    <source>
        <dbReference type="Proteomes" id="UP001163603"/>
    </source>
</evidence>
<dbReference type="Proteomes" id="UP001163603">
    <property type="component" value="Chromosome 7"/>
</dbReference>
<gene>
    <name evidence="1" type="ORF">Pint_25492</name>
</gene>